<evidence type="ECO:0000313" key="1">
    <source>
        <dbReference type="EMBL" id="TDU70704.1"/>
    </source>
</evidence>
<dbReference type="AlphaFoldDB" id="A0A4R7RXS5"/>
<reference evidence="1 2" key="1">
    <citation type="submission" date="2019-03" db="EMBL/GenBank/DDBJ databases">
        <title>Genomic Encyclopedia of Archaeal and Bacterial Type Strains, Phase II (KMG-II): from individual species to whole genera.</title>
        <authorList>
            <person name="Goeker M."/>
        </authorList>
    </citation>
    <scope>NUCLEOTIDE SEQUENCE [LARGE SCALE GENOMIC DNA]</scope>
    <source>
        <strain evidence="1 2">ATCC 25309</strain>
    </source>
</reference>
<protein>
    <submittedName>
        <fullName evidence="1">Uncharacterized protein</fullName>
    </submittedName>
</protein>
<dbReference type="Proteomes" id="UP000295662">
    <property type="component" value="Unassembled WGS sequence"/>
</dbReference>
<dbReference type="OrthoDB" id="196181at2"/>
<dbReference type="SUPFAM" id="SSF140129">
    <property type="entry name" value="MxiH-like"/>
    <property type="match status" value="1"/>
</dbReference>
<organism evidence="1 2">
    <name type="scientific">Prosthecobacter fusiformis</name>
    <dbReference type="NCBI Taxonomy" id="48464"/>
    <lineage>
        <taxon>Bacteria</taxon>
        <taxon>Pseudomonadati</taxon>
        <taxon>Verrucomicrobiota</taxon>
        <taxon>Verrucomicrobiia</taxon>
        <taxon>Verrucomicrobiales</taxon>
        <taxon>Verrucomicrobiaceae</taxon>
        <taxon>Prosthecobacter</taxon>
    </lineage>
</organism>
<dbReference type="InterPro" id="IPR037203">
    <property type="entry name" value="T3SS_needle-like_sf"/>
</dbReference>
<dbReference type="RefSeq" id="WP_133795800.1">
    <property type="nucleotide sequence ID" value="NZ_SOCA01000004.1"/>
</dbReference>
<comment type="caution">
    <text evidence="1">The sequence shown here is derived from an EMBL/GenBank/DDBJ whole genome shotgun (WGS) entry which is preliminary data.</text>
</comment>
<dbReference type="GO" id="GO:0015031">
    <property type="term" value="P:protein transport"/>
    <property type="evidence" value="ECO:0007669"/>
    <property type="project" value="InterPro"/>
</dbReference>
<evidence type="ECO:0000313" key="2">
    <source>
        <dbReference type="Proteomes" id="UP000295662"/>
    </source>
</evidence>
<name>A0A4R7RXS5_9BACT</name>
<dbReference type="EMBL" id="SOCA01000004">
    <property type="protein sequence ID" value="TDU70704.1"/>
    <property type="molecule type" value="Genomic_DNA"/>
</dbReference>
<proteinExistence type="predicted"/>
<dbReference type="Gene3D" id="1.20.58.90">
    <property type="match status" value="1"/>
</dbReference>
<gene>
    <name evidence="1" type="ORF">EI77_02752</name>
</gene>
<keyword evidence="2" id="KW-1185">Reference proteome</keyword>
<accession>A0A4R7RXS5</accession>
<sequence>MPVTDFDPPLFGSNSPIWTTITGMANTLNTETTQVITDASTTDFSDPGSVVLLQMRVNQVTNAATAVSNLVKAIQEPSKNAVSNLR</sequence>